<dbReference type="PANTHER" id="PTHR46211">
    <property type="entry name" value="GLYCEROPHOSPHORYL DIESTER PHOSPHODIESTERASE"/>
    <property type="match status" value="1"/>
</dbReference>
<dbReference type="Gene3D" id="3.20.20.190">
    <property type="entry name" value="Phosphatidylinositol (PI) phosphodiesterase"/>
    <property type="match status" value="1"/>
</dbReference>
<dbReference type="GO" id="GO:0006629">
    <property type="term" value="P:lipid metabolic process"/>
    <property type="evidence" value="ECO:0007669"/>
    <property type="project" value="InterPro"/>
</dbReference>
<gene>
    <name evidence="2" type="ORF">EVS81_02065</name>
</gene>
<evidence type="ECO:0000313" key="3">
    <source>
        <dbReference type="Proteomes" id="UP000289260"/>
    </source>
</evidence>
<dbReference type="OrthoDB" id="5241788at2"/>
<protein>
    <submittedName>
        <fullName evidence="2">Glycerophosphodiester phosphodiesterase</fullName>
    </submittedName>
</protein>
<organism evidence="2 3">
    <name type="scientific">Leucobacter triazinivorans</name>
    <dbReference type="NCBI Taxonomy" id="1784719"/>
    <lineage>
        <taxon>Bacteria</taxon>
        <taxon>Bacillati</taxon>
        <taxon>Actinomycetota</taxon>
        <taxon>Actinomycetes</taxon>
        <taxon>Micrococcales</taxon>
        <taxon>Microbacteriaceae</taxon>
        <taxon>Leucobacter</taxon>
    </lineage>
</organism>
<evidence type="ECO:0000313" key="2">
    <source>
        <dbReference type="EMBL" id="QBE47765.1"/>
    </source>
</evidence>
<keyword evidence="3" id="KW-1185">Reference proteome</keyword>
<dbReference type="Pfam" id="PF03009">
    <property type="entry name" value="GDPD"/>
    <property type="match status" value="1"/>
</dbReference>
<dbReference type="KEGG" id="ltr:EVS81_02065"/>
<reference evidence="2 3" key="1">
    <citation type="submission" date="2019-02" db="EMBL/GenBank/DDBJ databases">
        <authorList>
            <person name="Sun L."/>
            <person name="Pan D."/>
            <person name="Wu X."/>
        </authorList>
    </citation>
    <scope>NUCLEOTIDE SEQUENCE [LARGE SCALE GENOMIC DNA]</scope>
    <source>
        <strain evidence="2 3">JW-1</strain>
    </source>
</reference>
<dbReference type="EMBL" id="CP035806">
    <property type="protein sequence ID" value="QBE47765.1"/>
    <property type="molecule type" value="Genomic_DNA"/>
</dbReference>
<evidence type="ECO:0000259" key="1">
    <source>
        <dbReference type="PROSITE" id="PS51704"/>
    </source>
</evidence>
<dbReference type="Proteomes" id="UP000289260">
    <property type="component" value="Chromosome"/>
</dbReference>
<dbReference type="SUPFAM" id="SSF51695">
    <property type="entry name" value="PLC-like phosphodiesterases"/>
    <property type="match status" value="1"/>
</dbReference>
<proteinExistence type="predicted"/>
<feature type="domain" description="GP-PDE" evidence="1">
    <location>
        <begin position="12"/>
        <end position="257"/>
    </location>
</feature>
<dbReference type="RefSeq" id="WP_130108918.1">
    <property type="nucleotide sequence ID" value="NZ_CP035806.1"/>
</dbReference>
<dbReference type="PANTHER" id="PTHR46211:SF14">
    <property type="entry name" value="GLYCEROPHOSPHODIESTER PHOSPHODIESTERASE"/>
    <property type="match status" value="1"/>
</dbReference>
<dbReference type="InterPro" id="IPR017946">
    <property type="entry name" value="PLC-like_Pdiesterase_TIM-brl"/>
</dbReference>
<dbReference type="InterPro" id="IPR030395">
    <property type="entry name" value="GP_PDE_dom"/>
</dbReference>
<dbReference type="GO" id="GO:0008081">
    <property type="term" value="F:phosphoric diester hydrolase activity"/>
    <property type="evidence" value="ECO:0007669"/>
    <property type="project" value="InterPro"/>
</dbReference>
<accession>A0A4P6KBU3</accession>
<dbReference type="PROSITE" id="PS51704">
    <property type="entry name" value="GP_PDE"/>
    <property type="match status" value="1"/>
</dbReference>
<dbReference type="AlphaFoldDB" id="A0A4P6KBU3"/>
<name>A0A4P6KBU3_9MICO</name>
<sequence>MTHPYLTAVSNPKVLAHRGFVSEALVASGVVENTRVAFASAVLAGADYLETDCRLTRDGRVVLCHDGDLARVTGDPQPVASATHRDLAAMLADRGGLLTLEEALEEFPNARFNVDVKVPDAAEAVGRCVAPHAERVLVTSFSEATRLRTLRASAAVAGSRRPATSPGRRRLAAALAAIALRSRAGIARACAGVDALQIPERQGPLPILSPRLLDETRRLGIEVHVWTVNDPQRMRELVRMGVSGVITDCTDLALDALP</sequence>